<reference evidence="11 12" key="1">
    <citation type="journal article" date="2021" name="Plant Biotechnol. J.">
        <title>Multi-omics assisted identification of the key and species-specific regulatory components of drought-tolerant mechanisms in Gossypium stocksii.</title>
        <authorList>
            <person name="Yu D."/>
            <person name="Ke L."/>
            <person name="Zhang D."/>
            <person name="Wu Y."/>
            <person name="Sun Y."/>
            <person name="Mei J."/>
            <person name="Sun J."/>
            <person name="Sun Y."/>
        </authorList>
    </citation>
    <scope>NUCLEOTIDE SEQUENCE [LARGE SCALE GENOMIC DNA]</scope>
    <source>
        <strain evidence="12">cv. E1</strain>
        <tissue evidence="11">Leaf</tissue>
    </source>
</reference>
<feature type="region of interest" description="Disordered" evidence="8">
    <location>
        <begin position="1"/>
        <end position="20"/>
    </location>
</feature>
<sequence length="155" mass="17368">MAMDSGAGGQSHKAHRSRHSGEKVFVYEDLRKHKDRNDCWLLIAGKVYNVTQFLEDHSGGVEVLLAASGKDATDNFEDVGLSDDAREQMQKYYIGEVDATTIPTRRTYKAQTSTVATHQEDPGFLFKIIQFLVPLLILGFTFGLQFLGKKEKTEP</sequence>
<dbReference type="SUPFAM" id="SSF55856">
    <property type="entry name" value="Cytochrome b5-like heme/steroid binding domain"/>
    <property type="match status" value="1"/>
</dbReference>
<protein>
    <recommendedName>
        <fullName evidence="10">Cytochrome b5 heme-binding domain-containing protein</fullName>
    </recommendedName>
</protein>
<keyword evidence="12" id="KW-1185">Reference proteome</keyword>
<evidence type="ECO:0000256" key="3">
    <source>
        <dbReference type="ARBA" id="ARBA00022692"/>
    </source>
</evidence>
<dbReference type="GO" id="GO:0016020">
    <property type="term" value="C:membrane"/>
    <property type="evidence" value="ECO:0007669"/>
    <property type="project" value="UniProtKB-SubCell"/>
</dbReference>
<evidence type="ECO:0000256" key="2">
    <source>
        <dbReference type="ARBA" id="ARBA00022617"/>
    </source>
</evidence>
<keyword evidence="2" id="KW-0349">Heme</keyword>
<keyword evidence="9" id="KW-1133">Transmembrane helix</keyword>
<evidence type="ECO:0000259" key="10">
    <source>
        <dbReference type="PROSITE" id="PS50255"/>
    </source>
</evidence>
<comment type="caution">
    <text evidence="11">The sequence shown here is derived from an EMBL/GenBank/DDBJ whole genome shotgun (WGS) entry which is preliminary data.</text>
</comment>
<dbReference type="PANTHER" id="PTHR19359">
    <property type="entry name" value="CYTOCHROME B5"/>
    <property type="match status" value="1"/>
</dbReference>
<dbReference type="PROSITE" id="PS50255">
    <property type="entry name" value="CYTOCHROME_B5_2"/>
    <property type="match status" value="1"/>
</dbReference>
<name>A0A9D3ZT66_9ROSI</name>
<keyword evidence="5" id="KW-0408">Iron</keyword>
<feature type="domain" description="Cytochrome b5 heme-binding" evidence="10">
    <location>
        <begin position="22"/>
        <end position="98"/>
    </location>
</feature>
<dbReference type="PRINTS" id="PR00363">
    <property type="entry name" value="CYTOCHROMEB5"/>
</dbReference>
<dbReference type="OrthoDB" id="260519at2759"/>
<keyword evidence="4" id="KW-0479">Metal-binding</keyword>
<evidence type="ECO:0000313" key="12">
    <source>
        <dbReference type="Proteomes" id="UP000828251"/>
    </source>
</evidence>
<dbReference type="InterPro" id="IPR001199">
    <property type="entry name" value="Cyt_B5-like_heme/steroid-bd"/>
</dbReference>
<keyword evidence="3 9" id="KW-0812">Transmembrane</keyword>
<dbReference type="Pfam" id="PF00173">
    <property type="entry name" value="Cyt-b5"/>
    <property type="match status" value="1"/>
</dbReference>
<evidence type="ECO:0000256" key="1">
    <source>
        <dbReference type="ARBA" id="ARBA00004370"/>
    </source>
</evidence>
<comment type="subcellular location">
    <subcellularLocation>
        <location evidence="1">Membrane</location>
    </subcellularLocation>
</comment>
<dbReference type="GO" id="GO:0020037">
    <property type="term" value="F:heme binding"/>
    <property type="evidence" value="ECO:0007669"/>
    <property type="project" value="TreeGrafter"/>
</dbReference>
<evidence type="ECO:0000256" key="7">
    <source>
        <dbReference type="ARBA" id="ARBA00038168"/>
    </source>
</evidence>
<gene>
    <name evidence="11" type="ORF">J1N35_029540</name>
</gene>
<dbReference type="GO" id="GO:0046872">
    <property type="term" value="F:metal ion binding"/>
    <property type="evidence" value="ECO:0007669"/>
    <property type="project" value="UniProtKB-KW"/>
</dbReference>
<evidence type="ECO:0000256" key="4">
    <source>
        <dbReference type="ARBA" id="ARBA00022723"/>
    </source>
</evidence>
<evidence type="ECO:0000256" key="9">
    <source>
        <dbReference type="SAM" id="Phobius"/>
    </source>
</evidence>
<dbReference type="PANTHER" id="PTHR19359:SF135">
    <property type="entry name" value="CYTOCHROME B5 ISOFORM E"/>
    <property type="match status" value="1"/>
</dbReference>
<feature type="transmembrane region" description="Helical" evidence="9">
    <location>
        <begin position="124"/>
        <end position="147"/>
    </location>
</feature>
<dbReference type="Gene3D" id="3.10.120.10">
    <property type="entry name" value="Cytochrome b5-like heme/steroid binding domain"/>
    <property type="match status" value="1"/>
</dbReference>
<accession>A0A9D3ZT66</accession>
<evidence type="ECO:0000313" key="11">
    <source>
        <dbReference type="EMBL" id="KAH1064553.1"/>
    </source>
</evidence>
<comment type="similarity">
    <text evidence="7">Belongs to the cytochrome b5 family.</text>
</comment>
<dbReference type="AlphaFoldDB" id="A0A9D3ZT66"/>
<proteinExistence type="inferred from homology"/>
<evidence type="ECO:0000256" key="8">
    <source>
        <dbReference type="SAM" id="MobiDB-lite"/>
    </source>
</evidence>
<dbReference type="Proteomes" id="UP000828251">
    <property type="component" value="Unassembled WGS sequence"/>
</dbReference>
<evidence type="ECO:0000256" key="6">
    <source>
        <dbReference type="ARBA" id="ARBA00023136"/>
    </source>
</evidence>
<organism evidence="11 12">
    <name type="scientific">Gossypium stocksii</name>
    <dbReference type="NCBI Taxonomy" id="47602"/>
    <lineage>
        <taxon>Eukaryota</taxon>
        <taxon>Viridiplantae</taxon>
        <taxon>Streptophyta</taxon>
        <taxon>Embryophyta</taxon>
        <taxon>Tracheophyta</taxon>
        <taxon>Spermatophyta</taxon>
        <taxon>Magnoliopsida</taxon>
        <taxon>eudicotyledons</taxon>
        <taxon>Gunneridae</taxon>
        <taxon>Pentapetalae</taxon>
        <taxon>rosids</taxon>
        <taxon>malvids</taxon>
        <taxon>Malvales</taxon>
        <taxon>Malvaceae</taxon>
        <taxon>Malvoideae</taxon>
        <taxon>Gossypium</taxon>
    </lineage>
</organism>
<keyword evidence="6 9" id="KW-0472">Membrane</keyword>
<dbReference type="FunFam" id="3.10.120.10:FF:000002">
    <property type="entry name" value="Cytochrome b5 type B"/>
    <property type="match status" value="1"/>
</dbReference>
<dbReference type="InterPro" id="IPR036400">
    <property type="entry name" value="Cyt_B5-like_heme/steroid_sf"/>
</dbReference>
<evidence type="ECO:0000256" key="5">
    <source>
        <dbReference type="ARBA" id="ARBA00023004"/>
    </source>
</evidence>
<dbReference type="SMART" id="SM01117">
    <property type="entry name" value="Cyt-b5"/>
    <property type="match status" value="1"/>
</dbReference>
<dbReference type="InterPro" id="IPR050668">
    <property type="entry name" value="Cytochrome_b5"/>
</dbReference>
<dbReference type="EMBL" id="JAIQCV010000009">
    <property type="protein sequence ID" value="KAH1064553.1"/>
    <property type="molecule type" value="Genomic_DNA"/>
</dbReference>